<protein>
    <recommendedName>
        <fullName evidence="4">Lipoprotein</fullName>
    </recommendedName>
</protein>
<feature type="signal peptide" evidence="1">
    <location>
        <begin position="1"/>
        <end position="21"/>
    </location>
</feature>
<accession>A0ABY5TUP8</accession>
<dbReference type="PROSITE" id="PS51257">
    <property type="entry name" value="PROKAR_LIPOPROTEIN"/>
    <property type="match status" value="1"/>
</dbReference>
<dbReference type="Proteomes" id="UP001058364">
    <property type="component" value="Chromosome"/>
</dbReference>
<evidence type="ECO:0008006" key="4">
    <source>
        <dbReference type="Google" id="ProtNLM"/>
    </source>
</evidence>
<gene>
    <name evidence="2" type="ORF">NX772_00925</name>
</gene>
<dbReference type="EMBL" id="CP103423">
    <property type="protein sequence ID" value="UWD34378.1"/>
    <property type="molecule type" value="Genomic_DNA"/>
</dbReference>
<evidence type="ECO:0000256" key="1">
    <source>
        <dbReference type="SAM" id="SignalP"/>
    </source>
</evidence>
<sequence>MKKKRLLFGLGGISVSCLSVATLISCSQIQPHYDRQELSFISNIANSGQKKFDHDFTTKLSSITIENSYITTANLFATVTEGEPEFEAISNPNSSQKYEEKEYRIVKPSYSWTSLILAGTVFVTDENGTISEFDNDNHEIGYLAEGEKPSDSIVILSSNDPRSINSENFKKKLETATKIQIAIKKDIPWVKYNGEKSEYNVELKDFVYGWNRKLLFDTEYRHQKGGSSQIDEELIRLYSLSSGSNFDPSNHVSNDYLFKVFGIDKKNFPSEDKFIQKVEGKEESALTFNKLDSQKANFNELFQKILVDSTYFSPVPHKFIDKKNSESKTTVEGKEYGQFQETDDALKYAYYWYGKDYDNDALYASPYLPLNLSVDRTVYIRNNYYAETGWKAKEETAVKKITRRYNLYPDAVQFNNAQFNNYLEGTLSVLPYSNLSDSNKAIIYNDISQIHFRTSPDKGKLKGSLIRDLVPGARDLLKPGTDFNNGFAEKKYYFNDNYAKLAFGSSIEELAKGKAQLGKTLFSLKSLAFRTIIDSVWNTYSYIRENSKTAIPWISILSPDNKLGGSELNNKTAREEYENINTLFALNSNGEKFYSKTIEEERKQFLNNLSSKATQYQAPNIEVLKAELKKILDDFYKENNLDASKDKVEFSLSNRYRNEAAQKISSLDEVVKLLNSLDPRLKVNSQSKFENQDIWNVLILGLGNSQIGGWSNDYDGSGTIFDGLPQMDGNPIYLAIAHFASLNENDVLVKSFPEFKKYADKFKEAFEEQRLKNENDSYGWVEFAEWINATNSSDAHYQDIQYEYEYEKNSDGTPLNVDEEGNAVPKLDENNQKIYVFTGEGTEKKPVWSQKYKWVLNETTKKYEKQTVERKAIGGNKISLYISTPIFTDEKSTLKFKDETLVQTFEENGQKVQKVFSHSRNKWVNATKPYEFNEYSAIFNLNYQSSITNDQIIELAKELRVLSGFVPEIDLSTNSNVPSISIWNKKIEIPLTQENFINYGNISIKKGEK</sequence>
<proteinExistence type="predicted"/>
<dbReference type="NCBIfam" id="NF045850">
    <property type="entry name" value="ABC_Mplas_LP"/>
    <property type="match status" value="1"/>
</dbReference>
<feature type="chain" id="PRO_5047076257" description="Lipoprotein" evidence="1">
    <location>
        <begin position="22"/>
        <end position="1009"/>
    </location>
</feature>
<keyword evidence="1" id="KW-0732">Signal</keyword>
<evidence type="ECO:0000313" key="3">
    <source>
        <dbReference type="Proteomes" id="UP001058364"/>
    </source>
</evidence>
<name>A0ABY5TUP8_9BACT</name>
<keyword evidence="3" id="KW-1185">Reference proteome</keyword>
<evidence type="ECO:0000313" key="2">
    <source>
        <dbReference type="EMBL" id="UWD34378.1"/>
    </source>
</evidence>
<reference evidence="2" key="1">
    <citation type="submission" date="2022-08" db="EMBL/GenBank/DDBJ databases">
        <title>Complete genome sequence of Mycoplasma molare type strain H 542.</title>
        <authorList>
            <person name="Spergser J."/>
        </authorList>
    </citation>
    <scope>NUCLEOTIDE SEQUENCE</scope>
    <source>
        <strain evidence="2">H 542</strain>
    </source>
</reference>
<dbReference type="RefSeq" id="WP_027123442.1">
    <property type="nucleotide sequence ID" value="NZ_CP103423.1"/>
</dbReference>
<organism evidence="2 3">
    <name type="scientific">Mesomycoplasma molare</name>
    <dbReference type="NCBI Taxonomy" id="171288"/>
    <lineage>
        <taxon>Bacteria</taxon>
        <taxon>Bacillati</taxon>
        <taxon>Mycoplasmatota</taxon>
        <taxon>Mycoplasmoidales</taxon>
        <taxon>Metamycoplasmataceae</taxon>
        <taxon>Mesomycoplasma</taxon>
    </lineage>
</organism>